<dbReference type="Gene3D" id="1.10.10.10">
    <property type="entry name" value="Winged helix-like DNA-binding domain superfamily/Winged helix DNA-binding domain"/>
    <property type="match status" value="2"/>
</dbReference>
<comment type="subcellular location">
    <subcellularLocation>
        <location evidence="1">Cytoplasm</location>
    </subcellularLocation>
</comment>
<reference evidence="8 9" key="1">
    <citation type="submission" date="2024-02" db="EMBL/GenBank/DDBJ databases">
        <authorList>
            <consortium name="ELIXIR-Norway"/>
            <consortium name="Elixir Norway"/>
        </authorList>
    </citation>
    <scope>NUCLEOTIDE SEQUENCE [LARGE SCALE GENOMIC DNA]</scope>
</reference>
<evidence type="ECO:0000313" key="9">
    <source>
        <dbReference type="Proteomes" id="UP001497444"/>
    </source>
</evidence>
<dbReference type="PANTHER" id="PTHR33602">
    <property type="entry name" value="REGULATORY PROTEIN RECX FAMILY PROTEIN"/>
    <property type="match status" value="1"/>
</dbReference>
<dbReference type="HAMAP" id="MF_01114">
    <property type="entry name" value="RecX"/>
    <property type="match status" value="1"/>
</dbReference>
<evidence type="ECO:0000256" key="2">
    <source>
        <dbReference type="ARBA" id="ARBA00009695"/>
    </source>
</evidence>
<dbReference type="Pfam" id="PF21982">
    <property type="entry name" value="RecX_HTH1"/>
    <property type="match status" value="1"/>
</dbReference>
<keyword evidence="4" id="KW-0963">Cytoplasm</keyword>
<organism evidence="8 9">
    <name type="scientific">Sphagnum jensenii</name>
    <dbReference type="NCBI Taxonomy" id="128206"/>
    <lineage>
        <taxon>Eukaryota</taxon>
        <taxon>Viridiplantae</taxon>
        <taxon>Streptophyta</taxon>
        <taxon>Embryophyta</taxon>
        <taxon>Bryophyta</taxon>
        <taxon>Sphagnophytina</taxon>
        <taxon>Sphagnopsida</taxon>
        <taxon>Sphagnales</taxon>
        <taxon>Sphagnaceae</taxon>
        <taxon>Sphagnum</taxon>
    </lineage>
</organism>
<sequence>MVVALAAGKTFLLCSRLWPQRLLPMFAPSFPSKELLQGVGGTYRVSIRASSGPTRFNPKPKQIKQYEPLQYQKKEDPDSAGTHIWHQERLKLSGTHKEEETTVEGEAELEKKTEHSFAQQELTRLQQQLRGKEHSKPELLRTLQSAVTEEEDGEEAGGGGGDCEYSHPATRFQTGIAAASIVELSSAARCPSSQPKREESMKQIAFSNVFYGDGRKFEGLPLDDLTTGVGELGHGHLDMDQLSEEGKVRMKEKSTAKNYSIRLLATAPQTAAKLRLKMASKSISSDIIESTIADLQRCGLQCDLDYAEGFARSRWRAASWGPQRLKLELRKRGVAQDDVEKALHKVFQSQELGNREEDEDEEGRWGMTKDASEHLLLQARRQWGRGGNISNEARKRRMIGWLQRRGFSWSVISEILKSLEK</sequence>
<dbReference type="InterPro" id="IPR053926">
    <property type="entry name" value="RecX_HTH_1st"/>
</dbReference>
<evidence type="ECO:0000259" key="6">
    <source>
        <dbReference type="Pfam" id="PF21981"/>
    </source>
</evidence>
<gene>
    <name evidence="8" type="ORF">CSSPJE1EN1_LOCUS14131</name>
</gene>
<keyword evidence="9" id="KW-1185">Reference proteome</keyword>
<comment type="similarity">
    <text evidence="2">Belongs to the RecX family.</text>
</comment>
<protein>
    <recommendedName>
        <fullName evidence="3">Regulatory protein RecX</fullName>
    </recommendedName>
</protein>
<dbReference type="EMBL" id="OZ020097">
    <property type="protein sequence ID" value="CAK9268653.1"/>
    <property type="molecule type" value="Genomic_DNA"/>
</dbReference>
<evidence type="ECO:0000256" key="1">
    <source>
        <dbReference type="ARBA" id="ARBA00004496"/>
    </source>
</evidence>
<accession>A0ABP0WP58</accession>
<dbReference type="InterPro" id="IPR036388">
    <property type="entry name" value="WH-like_DNA-bd_sf"/>
</dbReference>
<proteinExistence type="inferred from homology"/>
<evidence type="ECO:0000259" key="7">
    <source>
        <dbReference type="Pfam" id="PF21982"/>
    </source>
</evidence>
<dbReference type="InterPro" id="IPR053924">
    <property type="entry name" value="RecX_HTH_2nd"/>
</dbReference>
<dbReference type="PANTHER" id="PTHR33602:SF1">
    <property type="entry name" value="REGULATORY PROTEIN RECX FAMILY PROTEIN"/>
    <property type="match status" value="1"/>
</dbReference>
<evidence type="ECO:0000256" key="3">
    <source>
        <dbReference type="ARBA" id="ARBA00018111"/>
    </source>
</evidence>
<dbReference type="InterPro" id="IPR003783">
    <property type="entry name" value="Regulatory_RecX"/>
</dbReference>
<feature type="domain" description="RecX third three-helical" evidence="6">
    <location>
        <begin position="373"/>
        <end position="416"/>
    </location>
</feature>
<feature type="domain" description="RecX first three-helical" evidence="7">
    <location>
        <begin position="256"/>
        <end position="295"/>
    </location>
</feature>
<evidence type="ECO:0000313" key="8">
    <source>
        <dbReference type="EMBL" id="CAK9268653.1"/>
    </source>
</evidence>
<evidence type="ECO:0000259" key="5">
    <source>
        <dbReference type="Pfam" id="PF02631"/>
    </source>
</evidence>
<dbReference type="InterPro" id="IPR053925">
    <property type="entry name" value="RecX_HTH_3rd"/>
</dbReference>
<evidence type="ECO:0000256" key="4">
    <source>
        <dbReference type="ARBA" id="ARBA00022490"/>
    </source>
</evidence>
<dbReference type="Pfam" id="PF21981">
    <property type="entry name" value="RecX_HTH3"/>
    <property type="match status" value="1"/>
</dbReference>
<dbReference type="Proteomes" id="UP001497444">
    <property type="component" value="Chromosome 2"/>
</dbReference>
<name>A0ABP0WP58_9BRYO</name>
<feature type="domain" description="RecX second three-helical" evidence="5">
    <location>
        <begin position="303"/>
        <end position="343"/>
    </location>
</feature>
<dbReference type="Pfam" id="PF02631">
    <property type="entry name" value="RecX_HTH2"/>
    <property type="match status" value="1"/>
</dbReference>